<protein>
    <recommendedName>
        <fullName evidence="2">nicotinate phosphoribosyltransferase</fullName>
        <ecNumber evidence="2">6.3.4.21</ecNumber>
    </recommendedName>
</protein>
<reference evidence="10 11" key="1">
    <citation type="journal article" date="2010" name="Stand. Genomic Sci.">
        <title>Complete genome sequence of Aminobacterium colombiense type strain (ALA-1).</title>
        <authorList>
            <person name="Chertkov O."/>
            <person name="Sikorski J."/>
            <person name="Brambilla E."/>
            <person name="Lapidus A."/>
            <person name="Copeland A."/>
            <person name="Glavina Del Rio T."/>
            <person name="Nolan M."/>
            <person name="Lucas S."/>
            <person name="Tice H."/>
            <person name="Cheng J.F."/>
            <person name="Han C."/>
            <person name="Detter J.C."/>
            <person name="Bruce D."/>
            <person name="Tapia R."/>
            <person name="Goodwin L."/>
            <person name="Pitluck S."/>
            <person name="Liolios K."/>
            <person name="Ivanova N."/>
            <person name="Mavromatis K."/>
            <person name="Ovchinnikova G."/>
            <person name="Pati A."/>
            <person name="Chen A."/>
            <person name="Palaniappan K."/>
            <person name="Land M."/>
            <person name="Hauser L."/>
            <person name="Chang Y.J."/>
            <person name="Jeffries C.D."/>
            <person name="Spring S."/>
            <person name="Rohde M."/>
            <person name="Goker M."/>
            <person name="Bristow J."/>
            <person name="Eisen J.A."/>
            <person name="Markowitz V."/>
            <person name="Hugenholtz P."/>
            <person name="Kyrpides N.C."/>
            <person name="Klenk H.P."/>
        </authorList>
    </citation>
    <scope>NUCLEOTIDE SEQUENCE [LARGE SCALE GENOMIC DNA]</scope>
    <source>
        <strain evidence="11">DSM 12261 / ALA-1</strain>
    </source>
</reference>
<evidence type="ECO:0000259" key="8">
    <source>
        <dbReference type="Pfam" id="PF01729"/>
    </source>
</evidence>
<dbReference type="UniPathway" id="UPA00253">
    <property type="reaction ID" value="UER00457"/>
</dbReference>
<dbReference type="KEGG" id="aco:Amico_0297"/>
<dbReference type="InterPro" id="IPR035809">
    <property type="entry name" value="NAPRTase_arc-type"/>
</dbReference>
<dbReference type="OrthoDB" id="9770610at2"/>
<dbReference type="PIRSF" id="PIRSF000484">
    <property type="entry name" value="NAPRT"/>
    <property type="match status" value="1"/>
</dbReference>
<keyword evidence="6 10" id="KW-0808">Transferase</keyword>
<comment type="catalytic activity">
    <reaction evidence="7">
        <text>5-phospho-alpha-D-ribose 1-diphosphate + nicotinate + ATP + H2O = nicotinate beta-D-ribonucleotide + ADP + phosphate + diphosphate</text>
        <dbReference type="Rhea" id="RHEA:36163"/>
        <dbReference type="ChEBI" id="CHEBI:15377"/>
        <dbReference type="ChEBI" id="CHEBI:30616"/>
        <dbReference type="ChEBI" id="CHEBI:32544"/>
        <dbReference type="ChEBI" id="CHEBI:33019"/>
        <dbReference type="ChEBI" id="CHEBI:43474"/>
        <dbReference type="ChEBI" id="CHEBI:57502"/>
        <dbReference type="ChEBI" id="CHEBI:58017"/>
        <dbReference type="ChEBI" id="CHEBI:456216"/>
        <dbReference type="EC" id="6.3.4.21"/>
    </reaction>
</comment>
<dbReference type="SUPFAM" id="SSF51690">
    <property type="entry name" value="Nicotinate/Quinolinate PRTase C-terminal domain-like"/>
    <property type="match status" value="1"/>
</dbReference>
<dbReference type="InterPro" id="IPR037128">
    <property type="entry name" value="Quinolinate_PRibosylTase_N_sf"/>
</dbReference>
<keyword evidence="4" id="KW-0436">Ligase</keyword>
<dbReference type="eggNOG" id="COG1488">
    <property type="taxonomic scope" value="Bacteria"/>
</dbReference>
<dbReference type="GO" id="GO:0004514">
    <property type="term" value="F:nicotinate-nucleotide diphosphorylase (carboxylating) activity"/>
    <property type="evidence" value="ECO:0007669"/>
    <property type="project" value="InterPro"/>
</dbReference>
<dbReference type="InterPro" id="IPR036068">
    <property type="entry name" value="Nicotinate_pribotase-like_C"/>
</dbReference>
<dbReference type="AlphaFoldDB" id="D5ED10"/>
<dbReference type="EC" id="6.3.4.21" evidence="2"/>
<dbReference type="Pfam" id="PF02749">
    <property type="entry name" value="QRPTase_N"/>
    <property type="match status" value="1"/>
</dbReference>
<dbReference type="InterPro" id="IPR022412">
    <property type="entry name" value="Quinolinate_PRibosylTrfase_N"/>
</dbReference>
<sequence length="347" mass="37561">MVKNGNLDSLEDISSITVDMDRLYSATHEEIMSGLTTDVYFLKTRDVLRRAGKINTPVVAEFFARGNGVYAGLTEAMQILRHKNVSVYSLNEGDTFTPKEVVMRISGPYSEFGLYETVLLGFLASSSGWATAARQCVEAADGKPVLCFGARHVHPAIAPVMERVAMEAGGCSGASCMLGAKLAGHNPMGTVPHAAVLIVGDTVELARFYDEEIPEGEPRIVLIDTFKDEAEESLRVAQALGNRLYGVRLDTPGERGGVTAELVREVRYRLDIAGFSHVKIIASGGLNPERIRVLSEAGVDSFGVGSYIAHGTPRDMTMDLKVVDGIPIAKRGRLPGIIENPRLKRVK</sequence>
<dbReference type="STRING" id="572547.Amico_0297"/>
<dbReference type="EMBL" id="CP001997">
    <property type="protein sequence ID" value="ADE56442.1"/>
    <property type="molecule type" value="Genomic_DNA"/>
</dbReference>
<evidence type="ECO:0000256" key="3">
    <source>
        <dbReference type="ARBA" id="ARBA00022553"/>
    </source>
</evidence>
<evidence type="ECO:0000256" key="4">
    <source>
        <dbReference type="ARBA" id="ARBA00022598"/>
    </source>
</evidence>
<dbReference type="GO" id="GO:0009435">
    <property type="term" value="P:NAD+ biosynthetic process"/>
    <property type="evidence" value="ECO:0007669"/>
    <property type="project" value="UniProtKB-UniPathway"/>
</dbReference>
<proteinExistence type="predicted"/>
<dbReference type="Gene3D" id="3.20.20.70">
    <property type="entry name" value="Aldolase class I"/>
    <property type="match status" value="1"/>
</dbReference>
<gene>
    <name evidence="10" type="ordered locus">Amico_0297</name>
</gene>
<dbReference type="PANTHER" id="PTHR43202">
    <property type="entry name" value="NICOTINATE-NUCLEOTIDE PYROPHOSPHORYLASE"/>
    <property type="match status" value="1"/>
</dbReference>
<dbReference type="CDD" id="cd01571">
    <property type="entry name" value="NAPRTase_B"/>
    <property type="match status" value="1"/>
</dbReference>
<keyword evidence="5" id="KW-0662">Pyridine nucleotide biosynthesis</keyword>
<feature type="domain" description="Quinolinate phosphoribosyl transferase C-terminal" evidence="8">
    <location>
        <begin position="130"/>
        <end position="319"/>
    </location>
</feature>
<evidence type="ECO:0000256" key="2">
    <source>
        <dbReference type="ARBA" id="ARBA00013236"/>
    </source>
</evidence>
<dbReference type="Gene3D" id="3.90.1170.20">
    <property type="entry name" value="Quinolinate phosphoribosyl transferase, N-terminal domain"/>
    <property type="match status" value="1"/>
</dbReference>
<keyword evidence="11" id="KW-1185">Reference proteome</keyword>
<accession>D5ED10</accession>
<organism evidence="10 11">
    <name type="scientific">Aminobacterium colombiense (strain DSM 12261 / ALA-1)</name>
    <dbReference type="NCBI Taxonomy" id="572547"/>
    <lineage>
        <taxon>Bacteria</taxon>
        <taxon>Thermotogati</taxon>
        <taxon>Synergistota</taxon>
        <taxon>Synergistia</taxon>
        <taxon>Synergistales</taxon>
        <taxon>Aminobacteriaceae</taxon>
        <taxon>Aminobacterium</taxon>
    </lineage>
</organism>
<evidence type="ECO:0000256" key="6">
    <source>
        <dbReference type="ARBA" id="ARBA00022679"/>
    </source>
</evidence>
<evidence type="ECO:0000313" key="11">
    <source>
        <dbReference type="Proteomes" id="UP000002366"/>
    </source>
</evidence>
<dbReference type="GO" id="GO:0004516">
    <property type="term" value="F:nicotinate phosphoribosyltransferase activity"/>
    <property type="evidence" value="ECO:0007669"/>
    <property type="project" value="UniProtKB-EC"/>
</dbReference>
<dbReference type="InterPro" id="IPR013785">
    <property type="entry name" value="Aldolase_TIM"/>
</dbReference>
<dbReference type="SUPFAM" id="SSF54675">
    <property type="entry name" value="Nicotinate/Quinolinate PRTase N-terminal domain-like"/>
    <property type="match status" value="1"/>
</dbReference>
<evidence type="ECO:0000256" key="7">
    <source>
        <dbReference type="ARBA" id="ARBA00048668"/>
    </source>
</evidence>
<dbReference type="NCBIfam" id="NF006415">
    <property type="entry name" value="PRK08662.1"/>
    <property type="match status" value="1"/>
</dbReference>
<dbReference type="RefSeq" id="WP_013047708.1">
    <property type="nucleotide sequence ID" value="NC_014011.1"/>
</dbReference>
<dbReference type="InterPro" id="IPR002638">
    <property type="entry name" value="Quinolinate_PRibosylTrfase_C"/>
</dbReference>
<comment type="pathway">
    <text evidence="1">Cofactor biosynthesis; NAD(+) biosynthesis; nicotinate D-ribonucleotide from nicotinate: step 1/1.</text>
</comment>
<dbReference type="PANTHER" id="PTHR43202:SF1">
    <property type="entry name" value="NICOTINATE PHOSPHORIBOSYLTRANSFERASE"/>
    <property type="match status" value="1"/>
</dbReference>
<evidence type="ECO:0000259" key="9">
    <source>
        <dbReference type="Pfam" id="PF02749"/>
    </source>
</evidence>
<dbReference type="Pfam" id="PF01729">
    <property type="entry name" value="QRPTase_C"/>
    <property type="match status" value="1"/>
</dbReference>
<dbReference type="HOGENOM" id="CLU_043773_0_0_0"/>
<feature type="domain" description="Quinolinate phosphoribosyl transferase N-terminal" evidence="9">
    <location>
        <begin position="38"/>
        <end position="127"/>
    </location>
</feature>
<dbReference type="Proteomes" id="UP000002366">
    <property type="component" value="Chromosome"/>
</dbReference>
<dbReference type="InterPro" id="IPR007229">
    <property type="entry name" value="Nic_PRibTrfase-Fam"/>
</dbReference>
<evidence type="ECO:0000313" key="10">
    <source>
        <dbReference type="EMBL" id="ADE56442.1"/>
    </source>
</evidence>
<name>D5ED10_AMICL</name>
<evidence type="ECO:0000256" key="1">
    <source>
        <dbReference type="ARBA" id="ARBA00004952"/>
    </source>
</evidence>
<dbReference type="InterPro" id="IPR053190">
    <property type="entry name" value="NAPRTase-like"/>
</dbReference>
<keyword evidence="3" id="KW-0597">Phosphoprotein</keyword>
<evidence type="ECO:0000256" key="5">
    <source>
        <dbReference type="ARBA" id="ARBA00022642"/>
    </source>
</evidence>